<feature type="transmembrane region" description="Helical" evidence="1">
    <location>
        <begin position="428"/>
        <end position="446"/>
    </location>
</feature>
<sequence>MSVAAPFTPPRAAATSSRAPGRPSIVKLTWLLGRPSAQSAATLILPGVAFAVTTALILIVLGGVLMFWRWTIADAITYQALSMLALALLIVPLLSLGGSAARLSARRRDDRLATLRLLGATPGVVVRMTVLESSLVAVAGALVGVVLYVALMPLVGLVHFAGRAIGAGELWVGFGPLALVVVAIAALAAVSAAVGLRAVAISPLGVRTRQNAPKTGWIAPVAGVVIVVAAFAGLNLLGAITEEAGGIITMIFVLAGCFGVAVAALNLIGPFAIRVMARIQLRTARTAEKLIAARGILESPKAAWRLCSGLAMTSFVAVVAGTGVSFAGDADGDPIFIDMRTGIVMTLVISFVMVACSIGVSQAAAVLDRRDLYVSLDRLGMPRPTVETARRRQVMLPVLLVSLGSAILGGILVFPLVGLALIIAPASLALIAGSFLVGIALVWLALRSTRPVLTRVLREPERV</sequence>
<feature type="transmembrane region" description="Helical" evidence="1">
    <location>
        <begin position="171"/>
        <end position="196"/>
    </location>
</feature>
<feature type="transmembrane region" description="Helical" evidence="1">
    <location>
        <begin position="217"/>
        <end position="240"/>
    </location>
</feature>
<evidence type="ECO:0000256" key="1">
    <source>
        <dbReference type="SAM" id="Phobius"/>
    </source>
</evidence>
<dbReference type="AlphaFoldDB" id="A0A1T5KYG7"/>
<evidence type="ECO:0000313" key="3">
    <source>
        <dbReference type="Proteomes" id="UP000190857"/>
    </source>
</evidence>
<evidence type="ECO:0000313" key="2">
    <source>
        <dbReference type="EMBL" id="SKC68690.1"/>
    </source>
</evidence>
<reference evidence="2 3" key="1">
    <citation type="submission" date="2017-02" db="EMBL/GenBank/DDBJ databases">
        <authorList>
            <person name="Peterson S.W."/>
        </authorList>
    </citation>
    <scope>NUCLEOTIDE SEQUENCE [LARGE SCALE GENOMIC DNA]</scope>
    <source>
        <strain evidence="2 3">VKM Ac-2059</strain>
    </source>
</reference>
<dbReference type="EMBL" id="FUZP01000003">
    <property type="protein sequence ID" value="SKC68690.1"/>
    <property type="molecule type" value="Genomic_DNA"/>
</dbReference>
<name>A0A1T5KYG7_9MICO</name>
<keyword evidence="1" id="KW-1133">Transmembrane helix</keyword>
<dbReference type="STRING" id="123320.SAMN06309945_2662"/>
<dbReference type="Proteomes" id="UP000190857">
    <property type="component" value="Unassembled WGS sequence"/>
</dbReference>
<gene>
    <name evidence="2" type="ORF">SAMN06309945_2662</name>
</gene>
<feature type="transmembrane region" description="Helical" evidence="1">
    <location>
        <begin position="80"/>
        <end position="103"/>
    </location>
</feature>
<keyword evidence="3" id="KW-1185">Reference proteome</keyword>
<feature type="transmembrane region" description="Helical" evidence="1">
    <location>
        <begin position="43"/>
        <end position="68"/>
    </location>
</feature>
<feature type="transmembrane region" description="Helical" evidence="1">
    <location>
        <begin position="124"/>
        <end position="151"/>
    </location>
</feature>
<feature type="transmembrane region" description="Helical" evidence="1">
    <location>
        <begin position="398"/>
        <end position="422"/>
    </location>
</feature>
<protein>
    <submittedName>
        <fullName evidence="2">FtsX-like permease family protein</fullName>
    </submittedName>
</protein>
<feature type="transmembrane region" description="Helical" evidence="1">
    <location>
        <begin position="343"/>
        <end position="367"/>
    </location>
</feature>
<accession>A0A1T5KYG7</accession>
<dbReference type="RefSeq" id="WP_143785500.1">
    <property type="nucleotide sequence ID" value="NZ_FUZP01000003.1"/>
</dbReference>
<keyword evidence="1" id="KW-0812">Transmembrane</keyword>
<proteinExistence type="predicted"/>
<feature type="transmembrane region" description="Helical" evidence="1">
    <location>
        <begin position="302"/>
        <end position="323"/>
    </location>
</feature>
<organism evidence="2 3">
    <name type="scientific">Okibacterium fritillariae</name>
    <dbReference type="NCBI Taxonomy" id="123320"/>
    <lineage>
        <taxon>Bacteria</taxon>
        <taxon>Bacillati</taxon>
        <taxon>Actinomycetota</taxon>
        <taxon>Actinomycetes</taxon>
        <taxon>Micrococcales</taxon>
        <taxon>Microbacteriaceae</taxon>
        <taxon>Okibacterium</taxon>
    </lineage>
</organism>
<feature type="transmembrane region" description="Helical" evidence="1">
    <location>
        <begin position="246"/>
        <end position="273"/>
    </location>
</feature>
<keyword evidence="1" id="KW-0472">Membrane</keyword>